<keyword evidence="1" id="KW-0472">Membrane</keyword>
<protein>
    <submittedName>
        <fullName evidence="3">Ovule protein</fullName>
    </submittedName>
</protein>
<feature type="transmembrane region" description="Helical" evidence="1">
    <location>
        <begin position="75"/>
        <end position="93"/>
    </location>
</feature>
<accession>A0A1I7WUX0</accession>
<sequence>MDMLKYYCSEMAIAKSLTASIANGTRTTASGRNLQRHKELQAVPTSTEWELTYYKEYQVIPGLRCTSNDLVSDNICLYLLAYTFVSALCLGMLPTKVAVL</sequence>
<evidence type="ECO:0000313" key="3">
    <source>
        <dbReference type="WBParaSite" id="Hba_08938"/>
    </source>
</evidence>
<keyword evidence="2" id="KW-1185">Reference proteome</keyword>
<dbReference type="WBParaSite" id="Hba_08938">
    <property type="protein sequence ID" value="Hba_08938"/>
    <property type="gene ID" value="Hba_08938"/>
</dbReference>
<proteinExistence type="predicted"/>
<keyword evidence="1" id="KW-0812">Transmembrane</keyword>
<keyword evidence="1" id="KW-1133">Transmembrane helix</keyword>
<organism evidence="2 3">
    <name type="scientific">Heterorhabditis bacteriophora</name>
    <name type="common">Entomopathogenic nematode worm</name>
    <dbReference type="NCBI Taxonomy" id="37862"/>
    <lineage>
        <taxon>Eukaryota</taxon>
        <taxon>Metazoa</taxon>
        <taxon>Ecdysozoa</taxon>
        <taxon>Nematoda</taxon>
        <taxon>Chromadorea</taxon>
        <taxon>Rhabditida</taxon>
        <taxon>Rhabditina</taxon>
        <taxon>Rhabditomorpha</taxon>
        <taxon>Strongyloidea</taxon>
        <taxon>Heterorhabditidae</taxon>
        <taxon>Heterorhabditis</taxon>
    </lineage>
</organism>
<dbReference type="AlphaFoldDB" id="A0A1I7WUX0"/>
<dbReference type="Proteomes" id="UP000095283">
    <property type="component" value="Unplaced"/>
</dbReference>
<name>A0A1I7WUX0_HETBA</name>
<evidence type="ECO:0000313" key="2">
    <source>
        <dbReference type="Proteomes" id="UP000095283"/>
    </source>
</evidence>
<reference evidence="3" key="1">
    <citation type="submission" date="2016-11" db="UniProtKB">
        <authorList>
            <consortium name="WormBaseParasite"/>
        </authorList>
    </citation>
    <scope>IDENTIFICATION</scope>
</reference>
<evidence type="ECO:0000256" key="1">
    <source>
        <dbReference type="SAM" id="Phobius"/>
    </source>
</evidence>